<gene>
    <name evidence="3" type="primary">ureD</name>
    <name evidence="4" type="ORF">HNQ70_003050</name>
</gene>
<dbReference type="RefSeq" id="WP_183969213.1">
    <property type="nucleotide sequence ID" value="NZ_BAABEW010000007.1"/>
</dbReference>
<comment type="caution">
    <text evidence="4">The sequence shown here is derived from an EMBL/GenBank/DDBJ whole genome shotgun (WGS) entry which is preliminary data.</text>
</comment>
<dbReference type="Proteomes" id="UP000532440">
    <property type="component" value="Unassembled WGS sequence"/>
</dbReference>
<comment type="function">
    <text evidence="3">Required for maturation of urease via the functional incorporation of the urease nickel metallocenter.</text>
</comment>
<comment type="similarity">
    <text evidence="1 3">Belongs to the UreD family.</text>
</comment>
<keyword evidence="2 3" id="KW-0143">Chaperone</keyword>
<reference evidence="4 5" key="1">
    <citation type="submission" date="2020-08" db="EMBL/GenBank/DDBJ databases">
        <title>Genomic Encyclopedia of Type Strains, Phase IV (KMG-IV): sequencing the most valuable type-strain genomes for metagenomic binning, comparative biology and taxonomic classification.</title>
        <authorList>
            <person name="Goeker M."/>
        </authorList>
    </citation>
    <scope>NUCLEOTIDE SEQUENCE [LARGE SCALE GENOMIC DNA]</scope>
    <source>
        <strain evidence="4 5">DSM 29781</strain>
    </source>
</reference>
<evidence type="ECO:0000313" key="4">
    <source>
        <dbReference type="EMBL" id="MBB5273022.1"/>
    </source>
</evidence>
<evidence type="ECO:0000256" key="2">
    <source>
        <dbReference type="ARBA" id="ARBA00023186"/>
    </source>
</evidence>
<dbReference type="GO" id="GO:0005737">
    <property type="term" value="C:cytoplasm"/>
    <property type="evidence" value="ECO:0007669"/>
    <property type="project" value="UniProtKB-SubCell"/>
</dbReference>
<dbReference type="PANTHER" id="PTHR33643:SF1">
    <property type="entry name" value="UREASE ACCESSORY PROTEIN D"/>
    <property type="match status" value="1"/>
</dbReference>
<dbReference type="AlphaFoldDB" id="A0A7W8HJI0"/>
<evidence type="ECO:0000256" key="3">
    <source>
        <dbReference type="HAMAP-Rule" id="MF_01384"/>
    </source>
</evidence>
<dbReference type="GO" id="GO:0016151">
    <property type="term" value="F:nickel cation binding"/>
    <property type="evidence" value="ECO:0007669"/>
    <property type="project" value="UniProtKB-UniRule"/>
</dbReference>
<protein>
    <recommendedName>
        <fullName evidence="3">Urease accessory protein UreD</fullName>
    </recommendedName>
</protein>
<dbReference type="HAMAP" id="MF_01384">
    <property type="entry name" value="UreD"/>
    <property type="match status" value="1"/>
</dbReference>
<keyword evidence="3" id="KW-0996">Nickel insertion</keyword>
<proteinExistence type="inferred from homology"/>
<keyword evidence="5" id="KW-1185">Reference proteome</keyword>
<dbReference type="EMBL" id="JACHGB010000006">
    <property type="protein sequence ID" value="MBB5273022.1"/>
    <property type="molecule type" value="Genomic_DNA"/>
</dbReference>
<sequence>MAWQGRLQLDYRLDGQRTVGRDRHHGPLRVLKSLHPEGPGTCHHVLVHPPGGLAGGDRLELVATLGQGTHALITTPGATRFYRSLGEQALQSVDARLEPGARLEWLPLETIAYRGTHAANRMRFSLAGGAQMIGWDMLALGLPASGQAFDLGRYEQRIELPGSWLDRAIVDAADPWFGRLLDGPLGWDGQRAMATVWCACGEAWPDALREALLDDARQALAAGPLAARSGATSPAPGLVLLRALAPRVEPLWEAVQAVRRVWRERLWKLPPAAPRIWRT</sequence>
<comment type="subunit">
    <text evidence="3">UreD, UreF and UreG form a complex that acts as a GTP-hydrolysis-dependent molecular chaperone, activating the urease apoprotein by helping to assemble the nickel containing metallocenter of UreC. The UreE protein probably delivers the nickel.</text>
</comment>
<dbReference type="Pfam" id="PF01774">
    <property type="entry name" value="UreD"/>
    <property type="match status" value="1"/>
</dbReference>
<evidence type="ECO:0000313" key="5">
    <source>
        <dbReference type="Proteomes" id="UP000532440"/>
    </source>
</evidence>
<comment type="subcellular location">
    <subcellularLocation>
        <location evidence="3">Cytoplasm</location>
    </subcellularLocation>
</comment>
<name>A0A7W8HJI0_9BURK</name>
<keyword evidence="3" id="KW-0963">Cytoplasm</keyword>
<dbReference type="InterPro" id="IPR002669">
    <property type="entry name" value="UreD"/>
</dbReference>
<evidence type="ECO:0000256" key="1">
    <source>
        <dbReference type="ARBA" id="ARBA00007177"/>
    </source>
</evidence>
<accession>A0A7W8HJI0</accession>
<organism evidence="4 5">
    <name type="scientific">Quisquiliibacterium transsilvanicum</name>
    <dbReference type="NCBI Taxonomy" id="1549638"/>
    <lineage>
        <taxon>Bacteria</taxon>
        <taxon>Pseudomonadati</taxon>
        <taxon>Pseudomonadota</taxon>
        <taxon>Betaproteobacteria</taxon>
        <taxon>Burkholderiales</taxon>
        <taxon>Burkholderiaceae</taxon>
        <taxon>Quisquiliibacterium</taxon>
    </lineage>
</organism>
<dbReference type="PANTHER" id="PTHR33643">
    <property type="entry name" value="UREASE ACCESSORY PROTEIN D"/>
    <property type="match status" value="1"/>
</dbReference>